<proteinExistence type="predicted"/>
<evidence type="ECO:0000256" key="1">
    <source>
        <dbReference type="ARBA" id="ARBA00023015"/>
    </source>
</evidence>
<dbReference type="Gene3D" id="1.10.10.10">
    <property type="entry name" value="Winged helix-like DNA-binding domain superfamily/Winged helix DNA-binding domain"/>
    <property type="match status" value="1"/>
</dbReference>
<dbReference type="GO" id="GO:0003677">
    <property type="term" value="F:DNA binding"/>
    <property type="evidence" value="ECO:0007669"/>
    <property type="project" value="UniProtKB-KW"/>
</dbReference>
<organism evidence="5 6">
    <name type="scientific">Effusibacillus lacus</name>
    <dbReference type="NCBI Taxonomy" id="1348429"/>
    <lineage>
        <taxon>Bacteria</taxon>
        <taxon>Bacillati</taxon>
        <taxon>Bacillota</taxon>
        <taxon>Bacilli</taxon>
        <taxon>Bacillales</taxon>
        <taxon>Alicyclobacillaceae</taxon>
        <taxon>Effusibacillus</taxon>
    </lineage>
</organism>
<dbReference type="PANTHER" id="PTHR44688:SF16">
    <property type="entry name" value="DNA-BINDING TRANSCRIPTIONAL ACTIVATOR DEVR_DOSR"/>
    <property type="match status" value="1"/>
</dbReference>
<protein>
    <submittedName>
        <fullName evidence="5">Helix-turn-helix transcriptional regulator</fullName>
    </submittedName>
</protein>
<sequence>MINTHLRDSFQDLISAAHEEKLEMALRGFVTYFRFSRASLFAYSPLTYKGEGLLRIEKDTIYRFEEIREDVRSIPPVYSAITGCKPEFVPHCINHFPIKYVKQFELSSLVVVPITRANTILGAALVDRYEGEEAIEELLPSLFKYGRVVGEIIAAPGQKQKTTPLSNRETEVLQRMSLGESIKQMADHMRISEFTVRDYIKSAMRKMGVQHRAQAVAEAMRQGIIE</sequence>
<dbReference type="PANTHER" id="PTHR44688">
    <property type="entry name" value="DNA-BINDING TRANSCRIPTIONAL ACTIVATOR DEVR_DOSR"/>
    <property type="match status" value="1"/>
</dbReference>
<dbReference type="RefSeq" id="WP_096180932.1">
    <property type="nucleotide sequence ID" value="NZ_BDUF01000018.1"/>
</dbReference>
<dbReference type="AlphaFoldDB" id="A0A292YHL7"/>
<evidence type="ECO:0000313" key="6">
    <source>
        <dbReference type="Proteomes" id="UP000217785"/>
    </source>
</evidence>
<dbReference type="InterPro" id="IPR036388">
    <property type="entry name" value="WH-like_DNA-bd_sf"/>
</dbReference>
<comment type="caution">
    <text evidence="5">The sequence shown here is derived from an EMBL/GenBank/DDBJ whole genome shotgun (WGS) entry which is preliminary data.</text>
</comment>
<reference evidence="6" key="1">
    <citation type="submission" date="2017-07" db="EMBL/GenBank/DDBJ databases">
        <title>Draft genome sequence of Effusibacillus lacus strain skLN1.</title>
        <authorList>
            <person name="Watanabe M."/>
            <person name="Kojima H."/>
            <person name="Fukui M."/>
        </authorList>
    </citation>
    <scope>NUCLEOTIDE SEQUENCE [LARGE SCALE GENOMIC DNA]</scope>
    <source>
        <strain evidence="6">skLN1</strain>
    </source>
</reference>
<evidence type="ECO:0000313" key="5">
    <source>
        <dbReference type="EMBL" id="GAX89238.1"/>
    </source>
</evidence>
<dbReference type="InterPro" id="IPR016032">
    <property type="entry name" value="Sig_transdc_resp-reg_C-effctor"/>
</dbReference>
<dbReference type="EMBL" id="BDUF01000018">
    <property type="protein sequence ID" value="GAX89238.1"/>
    <property type="molecule type" value="Genomic_DNA"/>
</dbReference>
<accession>A0A292YHL7</accession>
<keyword evidence="3" id="KW-0804">Transcription</keyword>
<evidence type="ECO:0000259" key="4">
    <source>
        <dbReference type="PROSITE" id="PS50043"/>
    </source>
</evidence>
<dbReference type="CDD" id="cd06170">
    <property type="entry name" value="LuxR_C_like"/>
    <property type="match status" value="1"/>
</dbReference>
<dbReference type="OrthoDB" id="2825042at2"/>
<gene>
    <name evidence="5" type="ORF">EFBL_0856</name>
</gene>
<keyword evidence="2" id="KW-0238">DNA-binding</keyword>
<dbReference type="PROSITE" id="PS50043">
    <property type="entry name" value="HTH_LUXR_2"/>
    <property type="match status" value="1"/>
</dbReference>
<dbReference type="Pfam" id="PF00196">
    <property type="entry name" value="GerE"/>
    <property type="match status" value="1"/>
</dbReference>
<dbReference type="GO" id="GO:0006355">
    <property type="term" value="P:regulation of DNA-templated transcription"/>
    <property type="evidence" value="ECO:0007669"/>
    <property type="project" value="InterPro"/>
</dbReference>
<evidence type="ECO:0000256" key="2">
    <source>
        <dbReference type="ARBA" id="ARBA00023125"/>
    </source>
</evidence>
<dbReference type="SUPFAM" id="SSF46894">
    <property type="entry name" value="C-terminal effector domain of the bipartite response regulators"/>
    <property type="match status" value="1"/>
</dbReference>
<evidence type="ECO:0000256" key="3">
    <source>
        <dbReference type="ARBA" id="ARBA00023163"/>
    </source>
</evidence>
<dbReference type="InterPro" id="IPR000792">
    <property type="entry name" value="Tscrpt_reg_LuxR_C"/>
</dbReference>
<keyword evidence="6" id="KW-1185">Reference proteome</keyword>
<dbReference type="Proteomes" id="UP000217785">
    <property type="component" value="Unassembled WGS sequence"/>
</dbReference>
<dbReference type="PRINTS" id="PR00038">
    <property type="entry name" value="HTHLUXR"/>
</dbReference>
<feature type="domain" description="HTH luxR-type" evidence="4">
    <location>
        <begin position="158"/>
        <end position="223"/>
    </location>
</feature>
<name>A0A292YHL7_9BACL</name>
<keyword evidence="1" id="KW-0805">Transcription regulation</keyword>
<dbReference type="SMART" id="SM00421">
    <property type="entry name" value="HTH_LUXR"/>
    <property type="match status" value="1"/>
</dbReference>